<protein>
    <submittedName>
        <fullName evidence="9">Agglutination protein</fullName>
    </submittedName>
</protein>
<dbReference type="InterPro" id="IPR003423">
    <property type="entry name" value="OMP_efflux"/>
</dbReference>
<evidence type="ECO:0000256" key="6">
    <source>
        <dbReference type="ARBA" id="ARBA00023136"/>
    </source>
</evidence>
<feature type="signal peptide" evidence="8">
    <location>
        <begin position="1"/>
        <end position="21"/>
    </location>
</feature>
<dbReference type="InterPro" id="IPR010130">
    <property type="entry name" value="T1SS_OMP_TolC"/>
</dbReference>
<keyword evidence="3" id="KW-0813">Transport</keyword>
<dbReference type="PANTHER" id="PTHR30026:SF22">
    <property type="entry name" value="OUTER MEMBRANE EFFLUX PROTEIN"/>
    <property type="match status" value="1"/>
</dbReference>
<dbReference type="NCBIfam" id="TIGR01844">
    <property type="entry name" value="type_I_sec_TolC"/>
    <property type="match status" value="1"/>
</dbReference>
<reference evidence="9 10" key="1">
    <citation type="journal article" date="2019" name="Curr. Microbiol.">
        <title>Vibrio chemaguriensis sp. nov., from Sundarbans, Bay of Bengal.</title>
        <authorList>
            <person name="Ghosh A."/>
            <person name="Bhadury P."/>
        </authorList>
    </citation>
    <scope>NUCLEOTIDE SEQUENCE [LARGE SCALE GENOMIC DNA]</scope>
    <source>
        <strain evidence="9 10">Iso1</strain>
    </source>
</reference>
<evidence type="ECO:0000256" key="5">
    <source>
        <dbReference type="ARBA" id="ARBA00022692"/>
    </source>
</evidence>
<comment type="subcellular location">
    <subcellularLocation>
        <location evidence="1">Cell outer membrane</location>
    </subcellularLocation>
</comment>
<evidence type="ECO:0000256" key="3">
    <source>
        <dbReference type="ARBA" id="ARBA00022448"/>
    </source>
</evidence>
<evidence type="ECO:0000256" key="8">
    <source>
        <dbReference type="SAM" id="SignalP"/>
    </source>
</evidence>
<evidence type="ECO:0000256" key="4">
    <source>
        <dbReference type="ARBA" id="ARBA00022452"/>
    </source>
</evidence>
<dbReference type="SUPFAM" id="SSF56954">
    <property type="entry name" value="Outer membrane efflux proteins (OEP)"/>
    <property type="match status" value="1"/>
</dbReference>
<dbReference type="Proteomes" id="UP000778757">
    <property type="component" value="Unassembled WGS sequence"/>
</dbReference>
<keyword evidence="5" id="KW-0812">Transmembrane</keyword>
<keyword evidence="7" id="KW-0998">Cell outer membrane</keyword>
<dbReference type="Pfam" id="PF02321">
    <property type="entry name" value="OEP"/>
    <property type="match status" value="2"/>
</dbReference>
<dbReference type="InterPro" id="IPR051906">
    <property type="entry name" value="TolC-like"/>
</dbReference>
<name>A0ABX1I322_9VIBR</name>
<comment type="similarity">
    <text evidence="2">Belongs to the outer membrane factor (OMF) (TC 1.B.17) family.</text>
</comment>
<comment type="caution">
    <text evidence="9">The sequence shown here is derived from an EMBL/GenBank/DDBJ whole genome shotgun (WGS) entry which is preliminary data.</text>
</comment>
<keyword evidence="6" id="KW-0472">Membrane</keyword>
<evidence type="ECO:0000256" key="1">
    <source>
        <dbReference type="ARBA" id="ARBA00004442"/>
    </source>
</evidence>
<sequence>MKWTRANAFCIGVFAASHAFGQTLEQAVENTLKTNPDIKSAFNEFVSKQYVNEASGGAYLPSVDLDAGIGYEGINPAEAGRDSTDLTRKEATVTLTQLIWDGSATLNDMDRTAADAESVRYQLLADAQDTALEVAKVYLDSVKAYEILTLSENNLKVHKKIYEDIKKRVNSGLGSTADLTQVEARLAKAHGNLVAAQNNLYDSHTTFTRLVGQSPQGLIFPRADQNFIPYTIDEAIDLAFESHPVIKISMADVDSAKFQYKQSKGTYYPTISVEAAQTWRDDASGIEGSSDETTAMLRMRYNLFNGGSDVANAENFAYQLNKAKDLRERAYRSVEEGLRLSWSALDLTLQQKEFLADHVDSASETVIAYEKQYRIGKRTLLDLLNTENELFEARKNYLDARYSEQYAKYRVMNATGQLLNALRVDVPNSICIKPSRRYSTGCC</sequence>
<dbReference type="Gene3D" id="1.20.1600.10">
    <property type="entry name" value="Outer membrane efflux proteins (OEP)"/>
    <property type="match status" value="1"/>
</dbReference>
<evidence type="ECO:0000256" key="7">
    <source>
        <dbReference type="ARBA" id="ARBA00023237"/>
    </source>
</evidence>
<evidence type="ECO:0000256" key="2">
    <source>
        <dbReference type="ARBA" id="ARBA00007613"/>
    </source>
</evidence>
<gene>
    <name evidence="9" type="ORF">EX191_22505</name>
</gene>
<feature type="chain" id="PRO_5047072247" evidence="8">
    <location>
        <begin position="22"/>
        <end position="443"/>
    </location>
</feature>
<keyword evidence="4" id="KW-1134">Transmembrane beta strand</keyword>
<dbReference type="PANTHER" id="PTHR30026">
    <property type="entry name" value="OUTER MEMBRANE PROTEIN TOLC"/>
    <property type="match status" value="1"/>
</dbReference>
<evidence type="ECO:0000313" key="10">
    <source>
        <dbReference type="Proteomes" id="UP000778757"/>
    </source>
</evidence>
<organism evidence="9 10">
    <name type="scientific">Vibrio chemaguriensis</name>
    <dbReference type="NCBI Taxonomy" id="2527672"/>
    <lineage>
        <taxon>Bacteria</taxon>
        <taxon>Pseudomonadati</taxon>
        <taxon>Pseudomonadota</taxon>
        <taxon>Gammaproteobacteria</taxon>
        <taxon>Vibrionales</taxon>
        <taxon>Vibrionaceae</taxon>
        <taxon>Vibrio</taxon>
    </lineage>
</organism>
<keyword evidence="8" id="KW-0732">Signal</keyword>
<keyword evidence="10" id="KW-1185">Reference proteome</keyword>
<dbReference type="RefSeq" id="WP_193448464.1">
    <property type="nucleotide sequence ID" value="NZ_SHOE01000037.1"/>
</dbReference>
<accession>A0ABX1I322</accession>
<evidence type="ECO:0000313" key="9">
    <source>
        <dbReference type="EMBL" id="NKJ70495.1"/>
    </source>
</evidence>
<proteinExistence type="inferred from homology"/>
<dbReference type="EMBL" id="SHOE01000037">
    <property type="protein sequence ID" value="NKJ70495.1"/>
    <property type="molecule type" value="Genomic_DNA"/>
</dbReference>